<feature type="domain" description="NAD-dependent epimerase/dehydratase" evidence="2">
    <location>
        <begin position="1"/>
        <end position="217"/>
    </location>
</feature>
<accession>A0A7X0FDG6</accession>
<dbReference type="GO" id="GO:0006567">
    <property type="term" value="P:L-threonine catabolic process"/>
    <property type="evidence" value="ECO:0007669"/>
    <property type="project" value="TreeGrafter"/>
</dbReference>
<dbReference type="InterPro" id="IPR020904">
    <property type="entry name" value="Sc_DH/Rdtase_CS"/>
</dbReference>
<name>A0A7X0FDG6_9HYPH</name>
<comment type="similarity">
    <text evidence="1">Belongs to the NAD(P)-dependent epimerase/dehydratase family.</text>
</comment>
<dbReference type="PROSITE" id="PS00061">
    <property type="entry name" value="ADH_SHORT"/>
    <property type="match status" value="1"/>
</dbReference>
<proteinExistence type="inferred from homology"/>
<evidence type="ECO:0000256" key="1">
    <source>
        <dbReference type="ARBA" id="ARBA00007637"/>
    </source>
</evidence>
<dbReference type="GO" id="GO:0008743">
    <property type="term" value="F:L-threonine 3-dehydrogenase activity"/>
    <property type="evidence" value="ECO:0007669"/>
    <property type="project" value="TreeGrafter"/>
</dbReference>
<dbReference type="Proteomes" id="UP000536262">
    <property type="component" value="Unassembled WGS sequence"/>
</dbReference>
<dbReference type="Pfam" id="PF01370">
    <property type="entry name" value="Epimerase"/>
    <property type="match status" value="1"/>
</dbReference>
<protein>
    <submittedName>
        <fullName evidence="3">Nucleoside-diphosphate-sugar epimerase</fullName>
    </submittedName>
</protein>
<evidence type="ECO:0000259" key="2">
    <source>
        <dbReference type="Pfam" id="PF01370"/>
    </source>
</evidence>
<organism evidence="3 4">
    <name type="scientific">Aminobacter aganoensis</name>
    <dbReference type="NCBI Taxonomy" id="83264"/>
    <lineage>
        <taxon>Bacteria</taxon>
        <taxon>Pseudomonadati</taxon>
        <taxon>Pseudomonadota</taxon>
        <taxon>Alphaproteobacteria</taxon>
        <taxon>Hyphomicrobiales</taxon>
        <taxon>Phyllobacteriaceae</taxon>
        <taxon>Aminobacter</taxon>
    </lineage>
</organism>
<dbReference type="InterPro" id="IPR001509">
    <property type="entry name" value="Epimerase_deHydtase"/>
</dbReference>
<dbReference type="InterPro" id="IPR051225">
    <property type="entry name" value="NAD(P)_epim/dehydratase"/>
</dbReference>
<dbReference type="AlphaFoldDB" id="A0A7X0FDG6"/>
<dbReference type="Gene3D" id="3.40.50.720">
    <property type="entry name" value="NAD(P)-binding Rossmann-like Domain"/>
    <property type="match status" value="1"/>
</dbReference>
<evidence type="ECO:0000313" key="3">
    <source>
        <dbReference type="EMBL" id="MBB6357685.1"/>
    </source>
</evidence>
<reference evidence="3 4" key="1">
    <citation type="submission" date="2020-08" db="EMBL/GenBank/DDBJ databases">
        <title>Genomic Encyclopedia of Type Strains, Phase IV (KMG-IV): sequencing the most valuable type-strain genomes for metagenomic binning, comparative biology and taxonomic classification.</title>
        <authorList>
            <person name="Goeker M."/>
        </authorList>
    </citation>
    <scope>NUCLEOTIDE SEQUENCE [LARGE SCALE GENOMIC DNA]</scope>
    <source>
        <strain evidence="3 4">DSM 7051</strain>
    </source>
</reference>
<dbReference type="PANTHER" id="PTHR42687">
    <property type="entry name" value="L-THREONINE 3-DEHYDROGENASE"/>
    <property type="match status" value="1"/>
</dbReference>
<sequence length="305" mass="32750">MLGNAVRTLLEERGTEVIAVDRIDVTGDGRPLTVCDITDIHRLHAVVVGRDIGGIVHCGGFSGPMVERANPNGMVQVNVVGTANVLELARIHSVQRFVFCSSTSAFGNTESENGQTPEPVPEDVALWPSSVYGASKVAGEQLVSTYAQQYGLDGVSLRISWVYGPRRTTDCAIRTMIEDALASRPTHLPFGRNFPRQYIHVDDAARALVSALDKPSLPRRTYTVTGGTFLTLGEIGDMVARVLPNAEINLGPGSDPVDDVQGRFDISAVERDLGFAPAIGLEDGIRSYAAWLSAHASGHLERTSN</sequence>
<dbReference type="PANTHER" id="PTHR42687:SF1">
    <property type="entry name" value="L-THREONINE 3-DEHYDROGENASE, MITOCHONDRIAL"/>
    <property type="match status" value="1"/>
</dbReference>
<gene>
    <name evidence="3" type="ORF">GGR00_005509</name>
</gene>
<evidence type="ECO:0000313" key="4">
    <source>
        <dbReference type="Proteomes" id="UP000536262"/>
    </source>
</evidence>
<dbReference type="EMBL" id="JACHOU010000029">
    <property type="protein sequence ID" value="MBB6357685.1"/>
    <property type="molecule type" value="Genomic_DNA"/>
</dbReference>
<comment type="caution">
    <text evidence="3">The sequence shown here is derived from an EMBL/GenBank/DDBJ whole genome shotgun (WGS) entry which is preliminary data.</text>
</comment>
<dbReference type="CDD" id="cd08946">
    <property type="entry name" value="SDR_e"/>
    <property type="match status" value="1"/>
</dbReference>
<keyword evidence="4" id="KW-1185">Reference proteome</keyword>
<dbReference type="SUPFAM" id="SSF51735">
    <property type="entry name" value="NAD(P)-binding Rossmann-fold domains"/>
    <property type="match status" value="1"/>
</dbReference>
<dbReference type="InterPro" id="IPR036291">
    <property type="entry name" value="NAD(P)-bd_dom_sf"/>
</dbReference>